<sequence length="390" mass="44857">MTHLGIKKMLMIDITHLLGGLRRARLPEGIQRVIVFYLKNFRNNSRLVVHLGGVVFILSQATSRKISEFLLREKEASFWQIMRLIAKDIFLVRDSPVKVQKAFLFKIDHYGLKYKRYLAKLERQEIALVVMIHDLIPLENPEYCSAKSQAKFSRNLQIILRYAKGIITVSQATTQSLLTYLRNATHQHSPPIISALLASGLPNSSSWGERPVAEPYFVIVGRIDPRKNHLLLLRLWRILTERLGENTPKLIILGRRGRLCEQTQILLASRDLQDVVIEHQVNDQSLINYLYHSQALLFPSFAEGYGLPLAEALTLGVPVIASNLEVFREIGGQVPDYIDPLDTRQWLEYIEDYAKKDSSLRSAQLERLHAFKAPSWEEHFAKIERFLETL</sequence>
<dbReference type="EMBL" id="LNXV01000008">
    <property type="protein sequence ID" value="KTC84911.1"/>
    <property type="molecule type" value="Genomic_DNA"/>
</dbReference>
<dbReference type="STRING" id="29422.Lbru_1126"/>
<evidence type="ECO:0000313" key="4">
    <source>
        <dbReference type="Proteomes" id="UP000054742"/>
    </source>
</evidence>
<evidence type="ECO:0000256" key="1">
    <source>
        <dbReference type="ARBA" id="ARBA00022679"/>
    </source>
</evidence>
<dbReference type="PANTHER" id="PTHR46401">
    <property type="entry name" value="GLYCOSYLTRANSFERASE WBBK-RELATED"/>
    <property type="match status" value="1"/>
</dbReference>
<dbReference type="CDD" id="cd03809">
    <property type="entry name" value="GT4_MtfB-like"/>
    <property type="match status" value="1"/>
</dbReference>
<dbReference type="AlphaFoldDB" id="A0A0W0SNF9"/>
<dbReference type="Pfam" id="PF00534">
    <property type="entry name" value="Glycos_transf_1"/>
    <property type="match status" value="1"/>
</dbReference>
<dbReference type="PANTHER" id="PTHR46401:SF2">
    <property type="entry name" value="GLYCOSYLTRANSFERASE WBBK-RELATED"/>
    <property type="match status" value="1"/>
</dbReference>
<keyword evidence="1 3" id="KW-0808">Transferase</keyword>
<dbReference type="SUPFAM" id="SSF53756">
    <property type="entry name" value="UDP-Glycosyltransferase/glycogen phosphorylase"/>
    <property type="match status" value="1"/>
</dbReference>
<organism evidence="3 4">
    <name type="scientific">Legionella brunensis</name>
    <dbReference type="NCBI Taxonomy" id="29422"/>
    <lineage>
        <taxon>Bacteria</taxon>
        <taxon>Pseudomonadati</taxon>
        <taxon>Pseudomonadota</taxon>
        <taxon>Gammaproteobacteria</taxon>
        <taxon>Legionellales</taxon>
        <taxon>Legionellaceae</taxon>
        <taxon>Legionella</taxon>
    </lineage>
</organism>
<dbReference type="InterPro" id="IPR001296">
    <property type="entry name" value="Glyco_trans_1"/>
</dbReference>
<accession>A0A0W0SNF9</accession>
<evidence type="ECO:0000259" key="2">
    <source>
        <dbReference type="Pfam" id="PF00534"/>
    </source>
</evidence>
<dbReference type="Proteomes" id="UP000054742">
    <property type="component" value="Unassembled WGS sequence"/>
</dbReference>
<feature type="domain" description="Glycosyl transferase family 1" evidence="2">
    <location>
        <begin position="212"/>
        <end position="330"/>
    </location>
</feature>
<dbReference type="PATRIC" id="fig|29422.6.peg.1183"/>
<keyword evidence="4" id="KW-1185">Reference proteome</keyword>
<dbReference type="Gene3D" id="3.40.50.2000">
    <property type="entry name" value="Glycogen Phosphorylase B"/>
    <property type="match status" value="1"/>
</dbReference>
<name>A0A0W0SNF9_9GAMM</name>
<evidence type="ECO:0000313" key="3">
    <source>
        <dbReference type="EMBL" id="KTC84911.1"/>
    </source>
</evidence>
<protein>
    <submittedName>
        <fullName evidence="3">Putative glycosyl transferase</fullName>
    </submittedName>
</protein>
<reference evidence="3 4" key="1">
    <citation type="submission" date="2015-11" db="EMBL/GenBank/DDBJ databases">
        <title>Genomic analysis of 38 Legionella species identifies large and diverse effector repertoires.</title>
        <authorList>
            <person name="Burstein D."/>
            <person name="Amaro F."/>
            <person name="Zusman T."/>
            <person name="Lifshitz Z."/>
            <person name="Cohen O."/>
            <person name="Gilbert J.A."/>
            <person name="Pupko T."/>
            <person name="Shuman H.A."/>
            <person name="Segal G."/>
        </authorList>
    </citation>
    <scope>NUCLEOTIDE SEQUENCE [LARGE SCALE GENOMIC DNA]</scope>
    <source>
        <strain evidence="3 4">ATCC 43878</strain>
    </source>
</reference>
<proteinExistence type="predicted"/>
<comment type="caution">
    <text evidence="3">The sequence shown here is derived from an EMBL/GenBank/DDBJ whole genome shotgun (WGS) entry which is preliminary data.</text>
</comment>
<dbReference type="GO" id="GO:0016757">
    <property type="term" value="F:glycosyltransferase activity"/>
    <property type="evidence" value="ECO:0007669"/>
    <property type="project" value="InterPro"/>
</dbReference>
<gene>
    <name evidence="3" type="ORF">Lbru_1126</name>
</gene>